<keyword evidence="1" id="KW-0784">Thiamine biosynthesis</keyword>
<evidence type="ECO:0000313" key="3">
    <source>
        <dbReference type="EMBL" id="GAA3979890.1"/>
    </source>
</evidence>
<comment type="similarity">
    <text evidence="1">Belongs to the TenA family.</text>
</comment>
<dbReference type="PANTHER" id="PTHR43198:SF2">
    <property type="entry name" value="SI:CH1073-67J19.1-RELATED"/>
    <property type="match status" value="1"/>
</dbReference>
<reference evidence="4" key="1">
    <citation type="journal article" date="2019" name="Int. J. Syst. Evol. Microbiol.">
        <title>The Global Catalogue of Microorganisms (GCM) 10K type strain sequencing project: providing services to taxonomists for standard genome sequencing and annotation.</title>
        <authorList>
            <consortium name="The Broad Institute Genomics Platform"/>
            <consortium name="The Broad Institute Genome Sequencing Center for Infectious Disease"/>
            <person name="Wu L."/>
            <person name="Ma J."/>
        </authorList>
    </citation>
    <scope>NUCLEOTIDE SEQUENCE [LARGE SCALE GENOMIC DNA]</scope>
    <source>
        <strain evidence="4">JCM 16601</strain>
    </source>
</reference>
<dbReference type="Gene3D" id="1.20.910.10">
    <property type="entry name" value="Heme oxygenase-like"/>
    <property type="match status" value="1"/>
</dbReference>
<dbReference type="InterPro" id="IPR027574">
    <property type="entry name" value="Thiaminase_II"/>
</dbReference>
<dbReference type="PANTHER" id="PTHR43198">
    <property type="entry name" value="BIFUNCTIONAL TH2 PROTEIN"/>
    <property type="match status" value="1"/>
</dbReference>
<evidence type="ECO:0000256" key="1">
    <source>
        <dbReference type="RuleBase" id="RU363093"/>
    </source>
</evidence>
<comment type="pathway">
    <text evidence="1">Cofactor biosynthesis; thiamine diphosphate biosynthesis.</text>
</comment>
<dbReference type="EMBL" id="BAAAZC010000025">
    <property type="protein sequence ID" value="GAA3979890.1"/>
    <property type="molecule type" value="Genomic_DNA"/>
</dbReference>
<dbReference type="NCBIfam" id="TIGR04306">
    <property type="entry name" value="salvage_TenA"/>
    <property type="match status" value="1"/>
</dbReference>
<comment type="caution">
    <text evidence="3">The sequence shown here is derived from an EMBL/GenBank/DDBJ whole genome shotgun (WGS) entry which is preliminary data.</text>
</comment>
<keyword evidence="1" id="KW-0378">Hydrolase</keyword>
<protein>
    <recommendedName>
        <fullName evidence="1">Aminopyrimidine aminohydrolase</fullName>
        <ecNumber evidence="1">3.5.99.2</ecNumber>
    </recommendedName>
</protein>
<dbReference type="InterPro" id="IPR016084">
    <property type="entry name" value="Haem_Oase-like_multi-hlx"/>
</dbReference>
<name>A0ABP7QBR8_9SPHI</name>
<dbReference type="EC" id="3.5.99.2" evidence="1"/>
<keyword evidence="4" id="KW-1185">Reference proteome</keyword>
<dbReference type="InterPro" id="IPR004305">
    <property type="entry name" value="Thiaminase-2/PQQC"/>
</dbReference>
<feature type="domain" description="Thiaminase-2/PQQC" evidence="2">
    <location>
        <begin position="2"/>
        <end position="191"/>
    </location>
</feature>
<dbReference type="Pfam" id="PF03070">
    <property type="entry name" value="TENA_THI-4"/>
    <property type="match status" value="1"/>
</dbReference>
<gene>
    <name evidence="3" type="primary">tenA</name>
    <name evidence="3" type="ORF">GCM10022210_33770</name>
</gene>
<comment type="function">
    <text evidence="1">Catalyzes an amino-pyrimidine hydrolysis reaction at the C5' of the pyrimidine moiety of thiamine compounds, a reaction that is part of a thiamine salvage pathway.</text>
</comment>
<evidence type="ECO:0000313" key="4">
    <source>
        <dbReference type="Proteomes" id="UP001500742"/>
    </source>
</evidence>
<dbReference type="SUPFAM" id="SSF48613">
    <property type="entry name" value="Heme oxygenase-like"/>
    <property type="match status" value="1"/>
</dbReference>
<sequence length="210" mass="24294">MPFIQELISGTLDSEKFKFYIAQDSLYLEHFARALAIIAARSNETEQVLDFIRFAEGAIVVENALHNNYFKEFDITKNIPQSPSCHHYTSYLLKEAALAQVEVAMASVLPCFWIYKKVGDYIYQHQNKKNNPYQTWIDTYAGKEFDLLVNKAIRICDEAANSCTAVQQGKMTAAFLKSCQLEWLFWDSAWRLEQWPFPANILIDTGVHYR</sequence>
<dbReference type="Proteomes" id="UP001500742">
    <property type="component" value="Unassembled WGS sequence"/>
</dbReference>
<dbReference type="InterPro" id="IPR050967">
    <property type="entry name" value="Thiamine_Salvage_TenA"/>
</dbReference>
<dbReference type="CDD" id="cd19365">
    <property type="entry name" value="TenA_C-like"/>
    <property type="match status" value="1"/>
</dbReference>
<organism evidence="3 4">
    <name type="scientific">Mucilaginibacter dorajii</name>
    <dbReference type="NCBI Taxonomy" id="692994"/>
    <lineage>
        <taxon>Bacteria</taxon>
        <taxon>Pseudomonadati</taxon>
        <taxon>Bacteroidota</taxon>
        <taxon>Sphingobacteriia</taxon>
        <taxon>Sphingobacteriales</taxon>
        <taxon>Sphingobacteriaceae</taxon>
        <taxon>Mucilaginibacter</taxon>
    </lineage>
</organism>
<accession>A0ABP7QBR8</accession>
<comment type="catalytic activity">
    <reaction evidence="1">
        <text>thiamine + H2O = 5-(2-hydroxyethyl)-4-methylthiazole + 4-amino-5-hydroxymethyl-2-methylpyrimidine + H(+)</text>
        <dbReference type="Rhea" id="RHEA:17509"/>
        <dbReference type="ChEBI" id="CHEBI:15377"/>
        <dbReference type="ChEBI" id="CHEBI:15378"/>
        <dbReference type="ChEBI" id="CHEBI:16892"/>
        <dbReference type="ChEBI" id="CHEBI:17957"/>
        <dbReference type="ChEBI" id="CHEBI:18385"/>
        <dbReference type="EC" id="3.5.99.2"/>
    </reaction>
</comment>
<proteinExistence type="inferred from homology"/>
<comment type="catalytic activity">
    <reaction evidence="1">
        <text>4-amino-5-aminomethyl-2-methylpyrimidine + H2O = 4-amino-5-hydroxymethyl-2-methylpyrimidine + NH4(+)</text>
        <dbReference type="Rhea" id="RHEA:31799"/>
        <dbReference type="ChEBI" id="CHEBI:15377"/>
        <dbReference type="ChEBI" id="CHEBI:16892"/>
        <dbReference type="ChEBI" id="CHEBI:28938"/>
        <dbReference type="ChEBI" id="CHEBI:63416"/>
        <dbReference type="EC" id="3.5.99.2"/>
    </reaction>
</comment>
<evidence type="ECO:0000259" key="2">
    <source>
        <dbReference type="Pfam" id="PF03070"/>
    </source>
</evidence>